<dbReference type="SUPFAM" id="SSF90229">
    <property type="entry name" value="CCCH zinc finger"/>
    <property type="match status" value="1"/>
</dbReference>
<dbReference type="GO" id="GO:0008270">
    <property type="term" value="F:zinc ion binding"/>
    <property type="evidence" value="ECO:0007669"/>
    <property type="project" value="UniProtKB-KW"/>
</dbReference>
<evidence type="ECO:0000256" key="4">
    <source>
        <dbReference type="PROSITE-ProRule" id="PRU00723"/>
    </source>
</evidence>
<evidence type="ECO:0000259" key="6">
    <source>
        <dbReference type="PROSITE" id="PS50103"/>
    </source>
</evidence>
<feature type="domain" description="C3H1-type" evidence="6">
    <location>
        <begin position="408"/>
        <end position="436"/>
    </location>
</feature>
<evidence type="ECO:0000313" key="7">
    <source>
        <dbReference type="EMBL" id="KIX01647.1"/>
    </source>
</evidence>
<dbReference type="VEuPathDB" id="FungiDB:Z518_09373"/>
<sequence length="514" mass="56966">MSNQPFSFPPPPPPPKRNPESIYHKPNGSQGSTGGSFRGGYSVRGNTRDSRGGRGGNRNAPLDHPSSYSQNSMKWFNDGPRQDSFIHPPQKRDHAAAFNPVNQPRPRPTAAPAVPSFNASIEHLLSRKPVVNQANQSASPPQPKKQNLLGLTPSKLEDDSNPEDDEDEENRLASHTNWNSQTLEFEYKGRTSTLRTPEDIAAWIAERRRRYPTQAKIEAAKKEAEKKKRKWEEEKRLRMDAKREAQRQRDKVRAGKQTVRGQTLEVQPRKYQQEADSKPVIDAAVRTKSKVEKLRKRALQAEQELAKAEEALRFAQPMQQVADTQSSARTSNQMLDLESEALDSSSDSDLTDSDATSSSGSSTTDSDSDNESREDGTPDSDTAPEILSTNQTRLGDGLRPTPPLAKPAKIPRPCKIFLKSGRCKYGSNCRYSHDISEKNPSSAQKDGGGSKKDISNPASVSTKRKGLFQVMVEKEREDERKRLLGAIIMLGEKGLLDETTRSPDTSAKASDSSP</sequence>
<feature type="compositionally biased region" description="Basic and acidic residues" evidence="5">
    <location>
        <begin position="267"/>
        <end position="279"/>
    </location>
</feature>
<feature type="region of interest" description="Disordered" evidence="5">
    <location>
        <begin position="1"/>
        <end position="191"/>
    </location>
</feature>
<feature type="compositionally biased region" description="Acidic residues" evidence="5">
    <location>
        <begin position="159"/>
        <end position="169"/>
    </location>
</feature>
<evidence type="ECO:0000256" key="1">
    <source>
        <dbReference type="ARBA" id="ARBA00022723"/>
    </source>
</evidence>
<dbReference type="Pfam" id="PF25585">
    <property type="entry name" value="zf-CCCH_DUS3L"/>
    <property type="match status" value="1"/>
</dbReference>
<evidence type="ECO:0000256" key="2">
    <source>
        <dbReference type="ARBA" id="ARBA00022771"/>
    </source>
</evidence>
<organism evidence="7 8">
    <name type="scientific">Rhinocladiella mackenziei CBS 650.93</name>
    <dbReference type="NCBI Taxonomy" id="1442369"/>
    <lineage>
        <taxon>Eukaryota</taxon>
        <taxon>Fungi</taxon>
        <taxon>Dikarya</taxon>
        <taxon>Ascomycota</taxon>
        <taxon>Pezizomycotina</taxon>
        <taxon>Eurotiomycetes</taxon>
        <taxon>Chaetothyriomycetidae</taxon>
        <taxon>Chaetothyriales</taxon>
        <taxon>Herpotrichiellaceae</taxon>
        <taxon>Rhinocladiella</taxon>
    </lineage>
</organism>
<feature type="region of interest" description="Disordered" evidence="5">
    <location>
        <begin position="217"/>
        <end position="297"/>
    </location>
</feature>
<evidence type="ECO:0000256" key="3">
    <source>
        <dbReference type="ARBA" id="ARBA00022833"/>
    </source>
</evidence>
<dbReference type="PROSITE" id="PS50103">
    <property type="entry name" value="ZF_C3H1"/>
    <property type="match status" value="1"/>
</dbReference>
<dbReference type="Gene3D" id="4.10.1000.10">
    <property type="entry name" value="Zinc finger, CCCH-type"/>
    <property type="match status" value="1"/>
</dbReference>
<dbReference type="EMBL" id="KN847481">
    <property type="protein sequence ID" value="KIX01647.1"/>
    <property type="molecule type" value="Genomic_DNA"/>
</dbReference>
<dbReference type="OrthoDB" id="273070at2759"/>
<dbReference type="InterPro" id="IPR000571">
    <property type="entry name" value="Znf_CCCH"/>
</dbReference>
<keyword evidence="8" id="KW-1185">Reference proteome</keyword>
<dbReference type="InterPro" id="IPR019496">
    <property type="entry name" value="NUFIP1_cons_dom"/>
</dbReference>
<keyword evidence="2 4" id="KW-0863">Zinc-finger</keyword>
<accession>A0A0D2FI20</accession>
<dbReference type="Pfam" id="PF10453">
    <property type="entry name" value="NUFIP1"/>
    <property type="match status" value="1"/>
</dbReference>
<feature type="compositionally biased region" description="Basic and acidic residues" evidence="5">
    <location>
        <begin position="218"/>
        <end position="253"/>
    </location>
</feature>
<gene>
    <name evidence="7" type="ORF">Z518_09373</name>
</gene>
<dbReference type="RefSeq" id="XP_013268783.1">
    <property type="nucleotide sequence ID" value="XM_013413329.1"/>
</dbReference>
<keyword evidence="1 4" id="KW-0479">Metal-binding</keyword>
<dbReference type="InterPro" id="IPR036855">
    <property type="entry name" value="Znf_CCCH_sf"/>
</dbReference>
<evidence type="ECO:0000256" key="5">
    <source>
        <dbReference type="SAM" id="MobiDB-lite"/>
    </source>
</evidence>
<feature type="compositionally biased region" description="Low complexity" evidence="5">
    <location>
        <begin position="342"/>
        <end position="365"/>
    </location>
</feature>
<dbReference type="GeneID" id="25297444"/>
<keyword evidence="3 4" id="KW-0862">Zinc</keyword>
<dbReference type="AlphaFoldDB" id="A0A0D2FI20"/>
<dbReference type="Proteomes" id="UP000053617">
    <property type="component" value="Unassembled WGS sequence"/>
</dbReference>
<name>A0A0D2FI20_9EURO</name>
<dbReference type="SMART" id="SM00356">
    <property type="entry name" value="ZnF_C3H1"/>
    <property type="match status" value="1"/>
</dbReference>
<feature type="zinc finger region" description="C3H1-type" evidence="4">
    <location>
        <begin position="408"/>
        <end position="436"/>
    </location>
</feature>
<feature type="region of interest" description="Disordered" evidence="5">
    <location>
        <begin position="494"/>
        <end position="514"/>
    </location>
</feature>
<evidence type="ECO:0000313" key="8">
    <source>
        <dbReference type="Proteomes" id="UP000053617"/>
    </source>
</evidence>
<feature type="region of interest" description="Disordered" evidence="5">
    <location>
        <begin position="426"/>
        <end position="461"/>
    </location>
</feature>
<reference evidence="7 8" key="1">
    <citation type="submission" date="2015-01" db="EMBL/GenBank/DDBJ databases">
        <title>The Genome Sequence of Rhinocladiella mackenzie CBS 650.93.</title>
        <authorList>
            <consortium name="The Broad Institute Genomics Platform"/>
            <person name="Cuomo C."/>
            <person name="de Hoog S."/>
            <person name="Gorbushina A."/>
            <person name="Stielow B."/>
            <person name="Teixiera M."/>
            <person name="Abouelleil A."/>
            <person name="Chapman S.B."/>
            <person name="Priest M."/>
            <person name="Young S.K."/>
            <person name="Wortman J."/>
            <person name="Nusbaum C."/>
            <person name="Birren B."/>
        </authorList>
    </citation>
    <scope>NUCLEOTIDE SEQUENCE [LARGE SCALE GENOMIC DNA]</scope>
    <source>
        <strain evidence="7 8">CBS 650.93</strain>
    </source>
</reference>
<dbReference type="HOGENOM" id="CLU_030447_0_0_1"/>
<feature type="compositionally biased region" description="Pro residues" evidence="5">
    <location>
        <begin position="7"/>
        <end position="16"/>
    </location>
</feature>
<proteinExistence type="predicted"/>
<feature type="region of interest" description="Disordered" evidence="5">
    <location>
        <begin position="317"/>
        <end position="409"/>
    </location>
</feature>
<feature type="compositionally biased region" description="Polar residues" evidence="5">
    <location>
        <begin position="502"/>
        <end position="514"/>
    </location>
</feature>
<feature type="compositionally biased region" description="Polar residues" evidence="5">
    <location>
        <begin position="317"/>
        <end position="334"/>
    </location>
</feature>
<feature type="compositionally biased region" description="Polar residues" evidence="5">
    <location>
        <begin position="173"/>
        <end position="183"/>
    </location>
</feature>
<protein>
    <submittedName>
        <fullName evidence="7">Rhinocladiella mackenziei CBS 650.93 unplaced genomic scaffold supercont1.7, whole genome shotgun sequence</fullName>
    </submittedName>
</protein>